<keyword evidence="1" id="KW-0472">Membrane</keyword>
<comment type="caution">
    <text evidence="2">The sequence shown here is derived from an EMBL/GenBank/DDBJ whole genome shotgun (WGS) entry which is preliminary data.</text>
</comment>
<evidence type="ECO:0000313" key="2">
    <source>
        <dbReference type="EMBL" id="ESU41759.1"/>
    </source>
</evidence>
<feature type="non-terminal residue" evidence="2">
    <location>
        <position position="1"/>
    </location>
</feature>
<dbReference type="AlphaFoldDB" id="V6TT49"/>
<gene>
    <name evidence="2" type="ORF">GSB_152742</name>
</gene>
<dbReference type="Proteomes" id="UP000018040">
    <property type="component" value="Unassembled WGS sequence"/>
</dbReference>
<dbReference type="VEuPathDB" id="GiardiaDB:GL50581_2739"/>
<organism evidence="2 3">
    <name type="scientific">Giardia intestinalis</name>
    <name type="common">Giardia lamblia</name>
    <dbReference type="NCBI Taxonomy" id="5741"/>
    <lineage>
        <taxon>Eukaryota</taxon>
        <taxon>Metamonada</taxon>
        <taxon>Diplomonadida</taxon>
        <taxon>Hexamitidae</taxon>
        <taxon>Giardiinae</taxon>
        <taxon>Giardia</taxon>
    </lineage>
</organism>
<reference evidence="3" key="1">
    <citation type="submission" date="2012-02" db="EMBL/GenBank/DDBJ databases">
        <title>Genome sequencing of Giardia lamblia Genotypes A2 and B isolates (DH and GS) and comparative analysis with the genomes of Genotypes A1 and E (WB and Pig).</title>
        <authorList>
            <person name="Adam R."/>
            <person name="Dahlstrom E."/>
            <person name="Martens C."/>
            <person name="Bruno D."/>
            <person name="Barbian K."/>
            <person name="Porcella S.F."/>
            <person name="Nash T."/>
        </authorList>
    </citation>
    <scope>NUCLEOTIDE SEQUENCE</scope>
    <source>
        <strain evidence="3">GS</strain>
    </source>
</reference>
<evidence type="ECO:0000256" key="1">
    <source>
        <dbReference type="SAM" id="Phobius"/>
    </source>
</evidence>
<dbReference type="VEuPathDB" id="GiardiaDB:DHA2_151426"/>
<sequence>VTCARSHKFKNRITIKMVDASIKVESYARAPLHSSEIWVISLGFIFGVSVVALLISWALRINFYKMCCTSRCCSKEHSSKDISDENK</sequence>
<evidence type="ECO:0000313" key="3">
    <source>
        <dbReference type="Proteomes" id="UP000018040"/>
    </source>
</evidence>
<accession>V6TT49</accession>
<name>V6TT49_GIAIN</name>
<reference evidence="2 3" key="2">
    <citation type="journal article" date="2013" name="Genome Biol. Evol.">
        <title>Genome sequencing of Giardia lamblia genotypes A2 and B isolates (DH and GS) and comparative analysis with the genomes of genotypes A1 and E (WB and Pig).</title>
        <authorList>
            <person name="Adam R.D."/>
            <person name="Dahlstrom E.W."/>
            <person name="Martens C.A."/>
            <person name="Bruno D.P."/>
            <person name="Barbian K.D."/>
            <person name="Ricklefs S.M."/>
            <person name="Hernandez M.M."/>
            <person name="Narla N.P."/>
            <person name="Patel R.B."/>
            <person name="Porcella S.F."/>
            <person name="Nash T.E."/>
        </authorList>
    </citation>
    <scope>NUCLEOTIDE SEQUENCE [LARGE SCALE GENOMIC DNA]</scope>
    <source>
        <strain evidence="2 3">GS</strain>
    </source>
</reference>
<dbReference type="VEuPathDB" id="GiardiaDB:QR46_3380"/>
<keyword evidence="1" id="KW-1133">Transmembrane helix</keyword>
<feature type="transmembrane region" description="Helical" evidence="1">
    <location>
        <begin position="37"/>
        <end position="59"/>
    </location>
</feature>
<dbReference type="OrthoDB" id="10251532at2759"/>
<dbReference type="VEuPathDB" id="GiardiaDB:GL50803_004816"/>
<proteinExistence type="predicted"/>
<protein>
    <submittedName>
        <fullName evidence="2">Uncharacterized protein</fullName>
    </submittedName>
</protein>
<keyword evidence="1" id="KW-0812">Transmembrane</keyword>
<dbReference type="EMBL" id="AHHH01000111">
    <property type="protein sequence ID" value="ESU41759.1"/>
    <property type="molecule type" value="Genomic_DNA"/>
</dbReference>